<evidence type="ECO:0000313" key="2">
    <source>
        <dbReference type="EMBL" id="MBT9311691.1"/>
    </source>
</evidence>
<dbReference type="InterPro" id="IPR000182">
    <property type="entry name" value="GNAT_dom"/>
</dbReference>
<dbReference type="Pfam" id="PF00583">
    <property type="entry name" value="Acetyltransf_1"/>
    <property type="match status" value="1"/>
</dbReference>
<dbReference type="PANTHER" id="PTHR47237">
    <property type="entry name" value="SLL0310 PROTEIN"/>
    <property type="match status" value="1"/>
</dbReference>
<reference evidence="2 3" key="1">
    <citation type="journal article" date="2021" name="Mar. Drugs">
        <title>Genome Reduction and Secondary Metabolism of the Marine Sponge-Associated Cyanobacterium Leptothoe.</title>
        <authorList>
            <person name="Konstantinou D."/>
            <person name="Popin R.V."/>
            <person name="Fewer D.P."/>
            <person name="Sivonen K."/>
            <person name="Gkelis S."/>
        </authorList>
    </citation>
    <scope>NUCLEOTIDE SEQUENCE [LARGE SCALE GENOMIC DNA]</scope>
    <source>
        <strain evidence="2 3">TAU-MAC 1615</strain>
    </source>
</reference>
<dbReference type="InterPro" id="IPR052729">
    <property type="entry name" value="Acyl/Acetyltrans_Enzymes"/>
</dbReference>
<dbReference type="Gene3D" id="3.40.630.30">
    <property type="match status" value="1"/>
</dbReference>
<sequence length="272" mass="29637">MTRPELDIAIAWAAAEGWNPGLHDADCFYLADPAGFLMGFLDGEPIASIAAVQYGDGFGFIGFYIVKPGYRGQGYGFALWQAALDYLQGRNIGLDGVVAQQDNYRKSGFQLAHRNIRYQGTAPATDATSRCVSLASISSNLVIDYDRQFFPDERGEFIQKWGSHPAHYAVGMVHEAKLVGYGVLRPCEQGYKLGPLFADGAAIAAEIFHTLVAQVPVGELFYLDVPEPNSAAVALAQQNGMTYVFETARMYTQTAPNLPLDNIFGITTFELG</sequence>
<organism evidence="2 3">
    <name type="scientific">Leptothoe kymatousa TAU-MAC 1615</name>
    <dbReference type="NCBI Taxonomy" id="2364775"/>
    <lineage>
        <taxon>Bacteria</taxon>
        <taxon>Bacillati</taxon>
        <taxon>Cyanobacteriota</taxon>
        <taxon>Cyanophyceae</taxon>
        <taxon>Nodosilineales</taxon>
        <taxon>Cymatolegaceae</taxon>
        <taxon>Leptothoe</taxon>
        <taxon>Leptothoe kymatousa</taxon>
    </lineage>
</organism>
<dbReference type="InterPro" id="IPR016181">
    <property type="entry name" value="Acyl_CoA_acyltransferase"/>
</dbReference>
<dbReference type="InterPro" id="IPR041496">
    <property type="entry name" value="YitH/HolE_GNAT"/>
</dbReference>
<evidence type="ECO:0000313" key="3">
    <source>
        <dbReference type="Proteomes" id="UP001196661"/>
    </source>
</evidence>
<dbReference type="Pfam" id="PF18014">
    <property type="entry name" value="Acetyltransf_18"/>
    <property type="match status" value="1"/>
</dbReference>
<dbReference type="CDD" id="cd04301">
    <property type="entry name" value="NAT_SF"/>
    <property type="match status" value="1"/>
</dbReference>
<dbReference type="SUPFAM" id="SSF55729">
    <property type="entry name" value="Acyl-CoA N-acyltransferases (Nat)"/>
    <property type="match status" value="1"/>
</dbReference>
<protein>
    <submittedName>
        <fullName evidence="2">GNAT family N-acetyltransferase</fullName>
    </submittedName>
</protein>
<keyword evidence="3" id="KW-1185">Reference proteome</keyword>
<feature type="domain" description="N-acetyltransferase" evidence="1">
    <location>
        <begin position="1"/>
        <end position="132"/>
    </location>
</feature>
<gene>
    <name evidence="2" type="ORF">IXB28_05700</name>
</gene>
<dbReference type="PROSITE" id="PS51186">
    <property type="entry name" value="GNAT"/>
    <property type="match status" value="1"/>
</dbReference>
<dbReference type="EMBL" id="JADOER010000004">
    <property type="protein sequence ID" value="MBT9311691.1"/>
    <property type="molecule type" value="Genomic_DNA"/>
</dbReference>
<dbReference type="PANTHER" id="PTHR47237:SF1">
    <property type="entry name" value="SLL0310 PROTEIN"/>
    <property type="match status" value="1"/>
</dbReference>
<accession>A0ABS5Y1J4</accession>
<name>A0ABS5Y1J4_9CYAN</name>
<evidence type="ECO:0000259" key="1">
    <source>
        <dbReference type="PROSITE" id="PS51186"/>
    </source>
</evidence>
<dbReference type="Proteomes" id="UP001196661">
    <property type="component" value="Unassembled WGS sequence"/>
</dbReference>
<dbReference type="Gene3D" id="3.40.630.90">
    <property type="match status" value="1"/>
</dbReference>
<comment type="caution">
    <text evidence="2">The sequence shown here is derived from an EMBL/GenBank/DDBJ whole genome shotgun (WGS) entry which is preliminary data.</text>
</comment>
<proteinExistence type="predicted"/>